<evidence type="ECO:0000313" key="1">
    <source>
        <dbReference type="EMBL" id="OKS84799.1"/>
    </source>
</evidence>
<proteinExistence type="predicted"/>
<gene>
    <name evidence="1" type="ORF">RG47T_0232</name>
</gene>
<organism evidence="1 2">
    <name type="scientific">Mucilaginibacter polytrichastri</name>
    <dbReference type="NCBI Taxonomy" id="1302689"/>
    <lineage>
        <taxon>Bacteria</taxon>
        <taxon>Pseudomonadati</taxon>
        <taxon>Bacteroidota</taxon>
        <taxon>Sphingobacteriia</taxon>
        <taxon>Sphingobacteriales</taxon>
        <taxon>Sphingobacteriaceae</taxon>
        <taxon>Mucilaginibacter</taxon>
    </lineage>
</organism>
<keyword evidence="2" id="KW-1185">Reference proteome</keyword>
<dbReference type="EMBL" id="MPPL01000001">
    <property type="protein sequence ID" value="OKS84799.1"/>
    <property type="molecule type" value="Genomic_DNA"/>
</dbReference>
<sequence>MHCQTLITFTLLITDMLSKYKTPQSAIYWQAKIYKTGFNKI</sequence>
<name>A0A1Q5ZSQ2_9SPHI</name>
<accession>A0A1Q5ZSQ2</accession>
<dbReference type="AlphaFoldDB" id="A0A1Q5ZSQ2"/>
<protein>
    <submittedName>
        <fullName evidence="1">Uncharacterized protein</fullName>
    </submittedName>
</protein>
<reference evidence="1 2" key="1">
    <citation type="submission" date="2016-11" db="EMBL/GenBank/DDBJ databases">
        <title>Whole Genome Sequencing of Mucilaginibacter polytrichastri RG4-7(T) isolated from the moss sample.</title>
        <authorList>
            <person name="Li Y."/>
        </authorList>
    </citation>
    <scope>NUCLEOTIDE SEQUENCE [LARGE SCALE GENOMIC DNA]</scope>
    <source>
        <strain evidence="1 2">RG4-7</strain>
    </source>
</reference>
<comment type="caution">
    <text evidence="1">The sequence shown here is derived from an EMBL/GenBank/DDBJ whole genome shotgun (WGS) entry which is preliminary data.</text>
</comment>
<evidence type="ECO:0000313" key="2">
    <source>
        <dbReference type="Proteomes" id="UP000186720"/>
    </source>
</evidence>
<dbReference type="Proteomes" id="UP000186720">
    <property type="component" value="Unassembled WGS sequence"/>
</dbReference>